<dbReference type="GO" id="GO:0005762">
    <property type="term" value="C:mitochondrial large ribosomal subunit"/>
    <property type="evidence" value="ECO:0007669"/>
    <property type="project" value="TreeGrafter"/>
</dbReference>
<dbReference type="InterPro" id="IPR026569">
    <property type="entry name" value="Ribosomal_bL28"/>
</dbReference>
<organism evidence="6 7">
    <name type="scientific">Ceratopteris richardii</name>
    <name type="common">Triangle waterfern</name>
    <dbReference type="NCBI Taxonomy" id="49495"/>
    <lineage>
        <taxon>Eukaryota</taxon>
        <taxon>Viridiplantae</taxon>
        <taxon>Streptophyta</taxon>
        <taxon>Embryophyta</taxon>
        <taxon>Tracheophyta</taxon>
        <taxon>Polypodiopsida</taxon>
        <taxon>Polypodiidae</taxon>
        <taxon>Polypodiales</taxon>
        <taxon>Pteridineae</taxon>
        <taxon>Pteridaceae</taxon>
        <taxon>Parkerioideae</taxon>
        <taxon>Ceratopteris</taxon>
    </lineage>
</organism>
<feature type="region of interest" description="Disordered" evidence="5">
    <location>
        <begin position="174"/>
        <end position="221"/>
    </location>
</feature>
<protein>
    <recommendedName>
        <fullName evidence="4">Large ribosomal subunit protein bL28m</fullName>
    </recommendedName>
</protein>
<reference evidence="6" key="1">
    <citation type="submission" date="2021-08" db="EMBL/GenBank/DDBJ databases">
        <title>WGS assembly of Ceratopteris richardii.</title>
        <authorList>
            <person name="Marchant D.B."/>
            <person name="Chen G."/>
            <person name="Jenkins J."/>
            <person name="Shu S."/>
            <person name="Leebens-Mack J."/>
            <person name="Grimwood J."/>
            <person name="Schmutz J."/>
            <person name="Soltis P."/>
            <person name="Soltis D."/>
            <person name="Chen Z.-H."/>
        </authorList>
    </citation>
    <scope>NUCLEOTIDE SEQUENCE</scope>
    <source>
        <strain evidence="6">Whitten #5841</strain>
        <tissue evidence="6">Leaf</tissue>
    </source>
</reference>
<dbReference type="PANTHER" id="PTHR13528">
    <property type="entry name" value="39S RIBOSOMAL PROTEIN L28, MITOCHONDRIAL"/>
    <property type="match status" value="1"/>
</dbReference>
<evidence type="ECO:0000313" key="6">
    <source>
        <dbReference type="EMBL" id="KAH7330927.1"/>
    </source>
</evidence>
<dbReference type="GO" id="GO:0003735">
    <property type="term" value="F:structural constituent of ribosome"/>
    <property type="evidence" value="ECO:0007669"/>
    <property type="project" value="InterPro"/>
</dbReference>
<dbReference type="FunFam" id="2.30.170.40:FF:000003">
    <property type="entry name" value="54S ribosomal protein L24"/>
    <property type="match status" value="1"/>
</dbReference>
<dbReference type="InterPro" id="IPR034704">
    <property type="entry name" value="Ribosomal_bL28/bL31-like_sf"/>
</dbReference>
<evidence type="ECO:0000256" key="3">
    <source>
        <dbReference type="ARBA" id="ARBA00023274"/>
    </source>
</evidence>
<dbReference type="EMBL" id="CM035425">
    <property type="protein sequence ID" value="KAH7330927.1"/>
    <property type="molecule type" value="Genomic_DNA"/>
</dbReference>
<keyword evidence="2" id="KW-0689">Ribosomal protein</keyword>
<accession>A0A8T2SEY1</accession>
<keyword evidence="7" id="KW-1185">Reference proteome</keyword>
<evidence type="ECO:0000313" key="7">
    <source>
        <dbReference type="Proteomes" id="UP000825935"/>
    </source>
</evidence>
<dbReference type="Proteomes" id="UP000825935">
    <property type="component" value="Chromosome 20"/>
</dbReference>
<evidence type="ECO:0000256" key="1">
    <source>
        <dbReference type="ARBA" id="ARBA00008760"/>
    </source>
</evidence>
<comment type="similarity">
    <text evidence="1">Belongs to the bacterial ribosomal protein bL28 family.</text>
</comment>
<feature type="compositionally biased region" description="Basic and acidic residues" evidence="5">
    <location>
        <begin position="174"/>
        <end position="184"/>
    </location>
</feature>
<dbReference type="AlphaFoldDB" id="A0A8T2SEY1"/>
<sequence>MGQSKIVMKRALRGLYAGRHIQFGNKISEDGGNKSRRSWKPNRQKRRLFSFGLDGYVRLDVTTHAIRCMDRVGGLDEYLLKLPLKEIHSQKILMLRQQIAERYDKKTMLPMDLEKKIKAVLEWNIAQKGKKPEDTVETGRRRRGKKWAVREPGEQEEDYLDKLFAKFTIKPEELPETQDLKEESPISSIIPGLNEAAKISFPSSEPKPRPRVEEFPETLFS</sequence>
<dbReference type="Gene3D" id="2.30.170.40">
    <property type="entry name" value="Ribosomal protein L28/L24"/>
    <property type="match status" value="1"/>
</dbReference>
<proteinExistence type="inferred from homology"/>
<gene>
    <name evidence="6" type="ORF">KP509_20G008500</name>
</gene>
<evidence type="ECO:0000256" key="2">
    <source>
        <dbReference type="ARBA" id="ARBA00022980"/>
    </source>
</evidence>
<dbReference type="Pfam" id="PF00830">
    <property type="entry name" value="Ribosomal_L28"/>
    <property type="match status" value="1"/>
</dbReference>
<comment type="caution">
    <text evidence="6">The sequence shown here is derived from an EMBL/GenBank/DDBJ whole genome shotgun (WGS) entry which is preliminary data.</text>
</comment>
<evidence type="ECO:0000256" key="4">
    <source>
        <dbReference type="ARBA" id="ARBA00035269"/>
    </source>
</evidence>
<keyword evidence="3" id="KW-0687">Ribonucleoprotein</keyword>
<dbReference type="PANTHER" id="PTHR13528:SF2">
    <property type="entry name" value="LARGE RIBOSOMAL SUBUNIT PROTEIN BL28M"/>
    <property type="match status" value="1"/>
</dbReference>
<dbReference type="SUPFAM" id="SSF143800">
    <property type="entry name" value="L28p-like"/>
    <property type="match status" value="1"/>
</dbReference>
<name>A0A8T2SEY1_CERRI</name>
<dbReference type="InterPro" id="IPR037147">
    <property type="entry name" value="Ribosomal_bL28_sf"/>
</dbReference>
<dbReference type="OrthoDB" id="361870at2759"/>
<evidence type="ECO:0000256" key="5">
    <source>
        <dbReference type="SAM" id="MobiDB-lite"/>
    </source>
</evidence>